<dbReference type="AlphaFoldDB" id="A0A7S2K0U7"/>
<reference evidence="1" key="1">
    <citation type="submission" date="2021-01" db="EMBL/GenBank/DDBJ databases">
        <authorList>
            <person name="Corre E."/>
            <person name="Pelletier E."/>
            <person name="Niang G."/>
            <person name="Scheremetjew M."/>
            <person name="Finn R."/>
            <person name="Kale V."/>
            <person name="Holt S."/>
            <person name="Cochrane G."/>
            <person name="Meng A."/>
            <person name="Brown T."/>
            <person name="Cohen L."/>
        </authorList>
    </citation>
    <scope>NUCLEOTIDE SEQUENCE</scope>
    <source>
        <strain evidence="1">B650</strain>
    </source>
</reference>
<dbReference type="EMBL" id="HBGY01006260">
    <property type="protein sequence ID" value="CAD9563130.1"/>
    <property type="molecule type" value="Transcribed_RNA"/>
</dbReference>
<proteinExistence type="predicted"/>
<sequence length="266" mass="31255">MQRVLKKWVSDDGITQTPSFDPYYTFPILFNTLFDPSKLTKWCDAFRLKLWAMLLFQWAIIGRPSCITTYSPLFEHTVFPKENENCCPATGLPIMITVHMTNWKSRTKSRINKHYPLILWCNCARDPRFCPSCWLMKYVRSEKTNATKKRNKFVYEGPLFDKPKADQYCSNVAKLFKATQDKLLVHCTAYSIRRAGAQTVKRCGYDLVDARATMREKDIKNAQRYVAQGPVYWINWQNGNSLESDPMKNMWWYKPNTKATTEDEFM</sequence>
<name>A0A7S2K0U7_9STRA</name>
<organism evidence="1">
    <name type="scientific">Leptocylindrus danicus</name>
    <dbReference type="NCBI Taxonomy" id="163516"/>
    <lineage>
        <taxon>Eukaryota</taxon>
        <taxon>Sar</taxon>
        <taxon>Stramenopiles</taxon>
        <taxon>Ochrophyta</taxon>
        <taxon>Bacillariophyta</taxon>
        <taxon>Coscinodiscophyceae</taxon>
        <taxon>Chaetocerotophycidae</taxon>
        <taxon>Leptocylindrales</taxon>
        <taxon>Leptocylindraceae</taxon>
        <taxon>Leptocylindrus</taxon>
    </lineage>
</organism>
<gene>
    <name evidence="1" type="ORF">LDAN0321_LOCUS3851</name>
</gene>
<accession>A0A7S2K0U7</accession>
<protein>
    <submittedName>
        <fullName evidence="1">Uncharacterized protein</fullName>
    </submittedName>
</protein>
<evidence type="ECO:0000313" key="1">
    <source>
        <dbReference type="EMBL" id="CAD9563130.1"/>
    </source>
</evidence>